<reference evidence="1" key="1">
    <citation type="submission" date="2018-06" db="EMBL/GenBank/DDBJ databases">
        <authorList>
            <person name="Zhirakovskaya E."/>
        </authorList>
    </citation>
    <scope>NUCLEOTIDE SEQUENCE</scope>
</reference>
<gene>
    <name evidence="1" type="ORF">MNBD_GAMMA13-1690</name>
</gene>
<protein>
    <submittedName>
        <fullName evidence="1">Uncharacterized protein</fullName>
    </submittedName>
</protein>
<name>A0A3B0Z6M1_9ZZZZ</name>
<sequence length="45" mass="4926">MPSQVAVGSGFQAFDEKGHLKDDSQTEILKATIDEFVKMAGHMTE</sequence>
<dbReference type="InterPro" id="IPR029039">
    <property type="entry name" value="Flavoprotein-like_sf"/>
</dbReference>
<proteinExistence type="predicted"/>
<dbReference type="AlphaFoldDB" id="A0A3B0Z6M1"/>
<dbReference type="Gene3D" id="3.40.50.360">
    <property type="match status" value="1"/>
</dbReference>
<evidence type="ECO:0000313" key="1">
    <source>
        <dbReference type="EMBL" id="VAW76336.1"/>
    </source>
</evidence>
<organism evidence="1">
    <name type="scientific">hydrothermal vent metagenome</name>
    <dbReference type="NCBI Taxonomy" id="652676"/>
    <lineage>
        <taxon>unclassified sequences</taxon>
        <taxon>metagenomes</taxon>
        <taxon>ecological metagenomes</taxon>
    </lineage>
</organism>
<accession>A0A3B0Z6M1</accession>
<dbReference type="EMBL" id="UOFK01000092">
    <property type="protein sequence ID" value="VAW76336.1"/>
    <property type="molecule type" value="Genomic_DNA"/>
</dbReference>